<dbReference type="InterPro" id="IPR009956">
    <property type="entry name" value="Post-segregation_anti-tox_CcdA"/>
</dbReference>
<dbReference type="Proteomes" id="UP000242258">
    <property type="component" value="Unassembled WGS sequence"/>
</dbReference>
<evidence type="ECO:0000313" key="2">
    <source>
        <dbReference type="EMBL" id="OEY68924.1"/>
    </source>
</evidence>
<evidence type="ECO:0000256" key="1">
    <source>
        <dbReference type="ARBA" id="ARBA00022649"/>
    </source>
</evidence>
<organism evidence="2 3">
    <name type="scientific">Rheinheimera salexigens</name>
    <dbReference type="NCBI Taxonomy" id="1628148"/>
    <lineage>
        <taxon>Bacteria</taxon>
        <taxon>Pseudomonadati</taxon>
        <taxon>Pseudomonadota</taxon>
        <taxon>Gammaproteobacteria</taxon>
        <taxon>Chromatiales</taxon>
        <taxon>Chromatiaceae</taxon>
        <taxon>Rheinheimera</taxon>
    </lineage>
</organism>
<sequence>MSQSNKVACDTIIDARLLAEAESMNISPSLLLEDALRIAVSEAKAQLWREQNNDAINAYNQKLLNKAHFPSKLARFNVIAIFCCKS</sequence>
<reference evidence="3" key="1">
    <citation type="submission" date="2016-09" db="EMBL/GenBank/DDBJ databases">
        <authorList>
            <person name="Wan X."/>
            <person name="Hou S."/>
        </authorList>
    </citation>
    <scope>NUCLEOTIDE SEQUENCE [LARGE SCALE GENOMIC DNA]</scope>
    <source>
        <strain evidence="3">KH87</strain>
    </source>
</reference>
<keyword evidence="3" id="KW-1185">Reference proteome</keyword>
<accession>A0A1E7Q401</accession>
<gene>
    <name evidence="2" type="ORF">BI198_04595</name>
</gene>
<dbReference type="EMBL" id="MKEK01000001">
    <property type="protein sequence ID" value="OEY68924.1"/>
    <property type="molecule type" value="Genomic_DNA"/>
</dbReference>
<dbReference type="STRING" id="1628148.BI198_04595"/>
<evidence type="ECO:0008006" key="4">
    <source>
        <dbReference type="Google" id="ProtNLM"/>
    </source>
</evidence>
<dbReference type="Pfam" id="PF07362">
    <property type="entry name" value="CcdA"/>
    <property type="match status" value="1"/>
</dbReference>
<dbReference type="AlphaFoldDB" id="A0A1E7Q401"/>
<dbReference type="RefSeq" id="WP_070048490.1">
    <property type="nucleotide sequence ID" value="NZ_MKEK01000001.1"/>
</dbReference>
<proteinExistence type="predicted"/>
<name>A0A1E7Q401_9GAMM</name>
<comment type="caution">
    <text evidence="2">The sequence shown here is derived from an EMBL/GenBank/DDBJ whole genome shotgun (WGS) entry which is preliminary data.</text>
</comment>
<evidence type="ECO:0000313" key="3">
    <source>
        <dbReference type="Proteomes" id="UP000242258"/>
    </source>
</evidence>
<keyword evidence="1" id="KW-1277">Toxin-antitoxin system</keyword>
<protein>
    <recommendedName>
        <fullName evidence="4">Post-segregation antitoxin CcdA</fullName>
    </recommendedName>
</protein>
<dbReference type="OrthoDB" id="7219749at2"/>